<keyword evidence="3" id="KW-1185">Reference proteome</keyword>
<accession>A0A9P9WZQ4</accession>
<proteinExistence type="predicted"/>
<protein>
    <submittedName>
        <fullName evidence="2">Uncharacterized protein</fullName>
    </submittedName>
</protein>
<organism evidence="2 3">
    <name type="scientific">Colletotrichum abscissum</name>
    <dbReference type="NCBI Taxonomy" id="1671311"/>
    <lineage>
        <taxon>Eukaryota</taxon>
        <taxon>Fungi</taxon>
        <taxon>Dikarya</taxon>
        <taxon>Ascomycota</taxon>
        <taxon>Pezizomycotina</taxon>
        <taxon>Sordariomycetes</taxon>
        <taxon>Hypocreomycetidae</taxon>
        <taxon>Glomerellales</taxon>
        <taxon>Glomerellaceae</taxon>
        <taxon>Colletotrichum</taxon>
        <taxon>Colletotrichum acutatum species complex</taxon>
    </lineage>
</organism>
<evidence type="ECO:0000313" key="2">
    <source>
        <dbReference type="EMBL" id="KAI3528375.1"/>
    </source>
</evidence>
<evidence type="ECO:0000256" key="1">
    <source>
        <dbReference type="SAM" id="Coils"/>
    </source>
</evidence>
<gene>
    <name evidence="2" type="ORF">CABS02_15137</name>
</gene>
<dbReference type="EMBL" id="SDAQ01000261">
    <property type="protein sequence ID" value="KAI3528375.1"/>
    <property type="molecule type" value="Genomic_DNA"/>
</dbReference>
<sequence>MQAEMEESISERIDEKGLLWMQAVRDTCISEIHKSIRTKTLTFEQAVTNLSAVQSSQSGRLATIEDYMPRLQTGLDDVRNLIASLAPEFDKLQHDQHYLHDQVQKLVVEMGDFHAEFCRQTKQVEHDQQQMEITLTQKVFQAVLQDVTRMVDSLRNKTESDAITRQKYVDKVQDQTNQTMAQMHQAGLDRHRVMQLKATKVRARHDAEILYLKLMAEGKAKDMMQRLDSIETTNNSLKAELEGQSEKVDLVANELNERIERANESTTADLRTEFGSSQEKYHMQITDGSA</sequence>
<feature type="non-terminal residue" evidence="2">
    <location>
        <position position="290"/>
    </location>
</feature>
<feature type="coiled-coil region" evidence="1">
    <location>
        <begin position="220"/>
        <end position="265"/>
    </location>
</feature>
<dbReference type="OrthoDB" id="4857257at2759"/>
<keyword evidence="1" id="KW-0175">Coiled coil</keyword>
<dbReference type="Proteomes" id="UP001056436">
    <property type="component" value="Unassembled WGS sequence"/>
</dbReference>
<dbReference type="AlphaFoldDB" id="A0A9P9WZQ4"/>
<comment type="caution">
    <text evidence="2">The sequence shown here is derived from an EMBL/GenBank/DDBJ whole genome shotgun (WGS) entry which is preliminary data.</text>
</comment>
<name>A0A9P9WZQ4_9PEZI</name>
<reference evidence="2" key="1">
    <citation type="submission" date="2019-01" db="EMBL/GenBank/DDBJ databases">
        <title>Colletotrichum abscissum LGMF1257.</title>
        <authorList>
            <person name="Baroncelli R."/>
        </authorList>
    </citation>
    <scope>NUCLEOTIDE SEQUENCE</scope>
    <source>
        <strain evidence="2">Ca142</strain>
    </source>
</reference>
<evidence type="ECO:0000313" key="3">
    <source>
        <dbReference type="Proteomes" id="UP001056436"/>
    </source>
</evidence>